<proteinExistence type="predicted"/>
<comment type="caution">
    <text evidence="1">The sequence shown here is derived from an EMBL/GenBank/DDBJ whole genome shotgun (WGS) entry which is preliminary data.</text>
</comment>
<evidence type="ECO:0000313" key="1">
    <source>
        <dbReference type="EMBL" id="TBO40603.1"/>
    </source>
</evidence>
<accession>A0A4Q9H9F5</accession>
<gene>
    <name evidence="1" type="ORF">EYS08_18315</name>
</gene>
<dbReference type="Proteomes" id="UP000291819">
    <property type="component" value="Unassembled WGS sequence"/>
</dbReference>
<dbReference type="AlphaFoldDB" id="A0A4Q9H9F5"/>
<name>A0A4Q9H9F5_9SPHI</name>
<reference evidence="1 2" key="1">
    <citation type="submission" date="2019-02" db="EMBL/GenBank/DDBJ databases">
        <title>Pedobacter kyonggii whole genome sequence analysis.</title>
        <authorList>
            <person name="Dahal R.H."/>
        </authorList>
    </citation>
    <scope>NUCLEOTIDE SEQUENCE [LARGE SCALE GENOMIC DNA]</scope>
    <source>
        <strain evidence="1 2">K-4-11-1</strain>
    </source>
</reference>
<protein>
    <submittedName>
        <fullName evidence="1">Uncharacterized protein</fullName>
    </submittedName>
</protein>
<evidence type="ECO:0000313" key="2">
    <source>
        <dbReference type="Proteomes" id="UP000291819"/>
    </source>
</evidence>
<organism evidence="1 2">
    <name type="scientific">Pedobacter kyonggii</name>
    <dbReference type="NCBI Taxonomy" id="1926871"/>
    <lineage>
        <taxon>Bacteria</taxon>
        <taxon>Pseudomonadati</taxon>
        <taxon>Bacteroidota</taxon>
        <taxon>Sphingobacteriia</taxon>
        <taxon>Sphingobacteriales</taxon>
        <taxon>Sphingobacteriaceae</taxon>
        <taxon>Pedobacter</taxon>
    </lineage>
</organism>
<dbReference type="EMBL" id="SIXF01000021">
    <property type="protein sequence ID" value="TBO40603.1"/>
    <property type="molecule type" value="Genomic_DNA"/>
</dbReference>
<keyword evidence="2" id="KW-1185">Reference proteome</keyword>
<sequence>MMENKTKELPAVSNVTAVAFYAHQPERLMVQEMFTIYPRWQFHPVLAKRVSSEISDPKLSAASNNNFSK</sequence>